<dbReference type="InterPro" id="IPR053209">
    <property type="entry name" value="Gramillin-biosynth_MTr"/>
</dbReference>
<name>A0A8H6J8U9_9PEZI</name>
<proteinExistence type="predicted"/>
<protein>
    <submittedName>
        <fullName evidence="2">Tpr domain protein</fullName>
    </submittedName>
</protein>
<reference evidence="2" key="1">
    <citation type="journal article" date="2020" name="Phytopathology">
        <title>Genome Sequence Resources of Colletotrichum truncatum, C. plurivorum, C. musicola, and C. sojae: Four Species Pathogenic to Soybean (Glycine max).</title>
        <authorList>
            <person name="Rogerio F."/>
            <person name="Boufleur T.R."/>
            <person name="Ciampi-Guillardi M."/>
            <person name="Sukno S.A."/>
            <person name="Thon M.R."/>
            <person name="Massola Junior N.S."/>
            <person name="Baroncelli R."/>
        </authorList>
    </citation>
    <scope>NUCLEOTIDE SEQUENCE</scope>
    <source>
        <strain evidence="2">LFN00145</strain>
    </source>
</reference>
<keyword evidence="3" id="KW-1185">Reference proteome</keyword>
<dbReference type="Gene3D" id="2.170.270.10">
    <property type="entry name" value="SET domain"/>
    <property type="match status" value="1"/>
</dbReference>
<dbReference type="PANTHER" id="PTHR47643">
    <property type="entry name" value="TPR DOMAIN PROTEIN (AFU_ORTHOLOGUE AFUA_5G12710)"/>
    <property type="match status" value="1"/>
</dbReference>
<dbReference type="InterPro" id="IPR046341">
    <property type="entry name" value="SET_dom_sf"/>
</dbReference>
<comment type="caution">
    <text evidence="2">The sequence shown here is derived from an EMBL/GenBank/DDBJ whole genome shotgun (WGS) entry which is preliminary data.</text>
</comment>
<dbReference type="SUPFAM" id="SSF82199">
    <property type="entry name" value="SET domain"/>
    <property type="match status" value="1"/>
</dbReference>
<feature type="domain" description="SET" evidence="1">
    <location>
        <begin position="349"/>
        <end position="538"/>
    </location>
</feature>
<gene>
    <name evidence="2" type="ORF">CPLU01_15671</name>
</gene>
<dbReference type="InterPro" id="IPR011990">
    <property type="entry name" value="TPR-like_helical_dom_sf"/>
</dbReference>
<dbReference type="SMART" id="SM00317">
    <property type="entry name" value="SET"/>
    <property type="match status" value="1"/>
</dbReference>
<accession>A0A8H6J8U9</accession>
<evidence type="ECO:0000313" key="2">
    <source>
        <dbReference type="EMBL" id="KAF6808438.1"/>
    </source>
</evidence>
<evidence type="ECO:0000313" key="3">
    <source>
        <dbReference type="Proteomes" id="UP000654918"/>
    </source>
</evidence>
<dbReference type="PROSITE" id="PS50280">
    <property type="entry name" value="SET"/>
    <property type="match status" value="1"/>
</dbReference>
<sequence length="733" mass="82221">MDVKDVSNVKDIASYIQRLQQAAERAGSRKGEIPNDHPPAGIVVAQFMMARSASLARGGEQTTYSTTQVPPPYPPCVRSAASLRPLPISKMKLEEHHRGKQVVIRTMTPTDRINAVMAIVEDEEGTAVLLQLYNQPEEVKADDLLSQNSIYMIKEPFFKVTTDGKYSLRVDHVGDILLLSVNDERIPKKWRLRKQVGGNSEETRLEGNAAVKQQDWGRAERLYSDALSSAATIEQEQAALLNRSLANLRLQRPEKALADALGAQHGGEPTEKGLFREAKARYGMDQFSLCLEKLQQVVDLNPDNQDAKTEIGRVARRIREQETGDYSWKQMHKQARATPPLIDCATFSAPVEVRPSPGRGNGLFTTKAVKAGDLLLCEKAFAYSYAAEDDPVGRQNVKILMNLGTKRMTMGGQVNLIARIAQKLHHNPQMASHFMELHHGDYRSVEPSPEEEPSVDTFLVERIVSLNCFGAPRSSLKDMEHLRKQKDTAQTTCGAWIIASHINHSCVGNCRRSFIGDMMIVRATKDFDADTELLFCYQQPMPGDDYQATQKRLENWGFTCQCELCEDKRSTSAQALQRRLALLRDLQKAMKACKTPTQESKAERLLAQLETCYPDREGALRLELWDSYLALGQKRLERGKAAEAFELIVKSFEALGYILVASPPTRVRGKLKFEIKKWGQINDHVVVAFLEMFQACKIIAPELCELMKVHARTVYAVCVGEKETAGDLYEDLQ</sequence>
<evidence type="ECO:0000259" key="1">
    <source>
        <dbReference type="PROSITE" id="PS50280"/>
    </source>
</evidence>
<organism evidence="2 3">
    <name type="scientific">Colletotrichum plurivorum</name>
    <dbReference type="NCBI Taxonomy" id="2175906"/>
    <lineage>
        <taxon>Eukaryota</taxon>
        <taxon>Fungi</taxon>
        <taxon>Dikarya</taxon>
        <taxon>Ascomycota</taxon>
        <taxon>Pezizomycotina</taxon>
        <taxon>Sordariomycetes</taxon>
        <taxon>Hypocreomycetidae</taxon>
        <taxon>Glomerellales</taxon>
        <taxon>Glomerellaceae</taxon>
        <taxon>Colletotrichum</taxon>
        <taxon>Colletotrichum orchidearum species complex</taxon>
    </lineage>
</organism>
<dbReference type="PANTHER" id="PTHR47643:SF2">
    <property type="entry name" value="TPR DOMAIN PROTEIN (AFU_ORTHOLOGUE AFUA_5G12710)"/>
    <property type="match status" value="1"/>
</dbReference>
<dbReference type="AlphaFoldDB" id="A0A8H6J8U9"/>
<dbReference type="Pfam" id="PF00856">
    <property type="entry name" value="SET"/>
    <property type="match status" value="1"/>
</dbReference>
<dbReference type="EMBL" id="WIGO01000580">
    <property type="protein sequence ID" value="KAF6808438.1"/>
    <property type="molecule type" value="Genomic_DNA"/>
</dbReference>
<dbReference type="SUPFAM" id="SSF48452">
    <property type="entry name" value="TPR-like"/>
    <property type="match status" value="1"/>
</dbReference>
<dbReference type="InterPro" id="IPR001214">
    <property type="entry name" value="SET_dom"/>
</dbReference>
<dbReference type="Proteomes" id="UP000654918">
    <property type="component" value="Unassembled WGS sequence"/>
</dbReference>
<dbReference type="Gene3D" id="1.25.40.10">
    <property type="entry name" value="Tetratricopeptide repeat domain"/>
    <property type="match status" value="1"/>
</dbReference>